<organism evidence="2 3">
    <name type="scientific">Mycena maculata</name>
    <dbReference type="NCBI Taxonomy" id="230809"/>
    <lineage>
        <taxon>Eukaryota</taxon>
        <taxon>Fungi</taxon>
        <taxon>Dikarya</taxon>
        <taxon>Basidiomycota</taxon>
        <taxon>Agaricomycotina</taxon>
        <taxon>Agaricomycetes</taxon>
        <taxon>Agaricomycetidae</taxon>
        <taxon>Agaricales</taxon>
        <taxon>Marasmiineae</taxon>
        <taxon>Mycenaceae</taxon>
        <taxon>Mycena</taxon>
    </lineage>
</organism>
<feature type="compositionally biased region" description="Polar residues" evidence="1">
    <location>
        <begin position="64"/>
        <end position="75"/>
    </location>
</feature>
<evidence type="ECO:0000313" key="3">
    <source>
        <dbReference type="Proteomes" id="UP001215280"/>
    </source>
</evidence>
<name>A0AAD7KCT4_9AGAR</name>
<keyword evidence="3" id="KW-1185">Reference proteome</keyword>
<feature type="region of interest" description="Disordered" evidence="1">
    <location>
        <begin position="1"/>
        <end position="29"/>
    </location>
</feature>
<feature type="compositionally biased region" description="Low complexity" evidence="1">
    <location>
        <begin position="1"/>
        <end position="20"/>
    </location>
</feature>
<feature type="region of interest" description="Disordered" evidence="1">
    <location>
        <begin position="46"/>
        <end position="83"/>
    </location>
</feature>
<reference evidence="2" key="1">
    <citation type="submission" date="2023-03" db="EMBL/GenBank/DDBJ databases">
        <title>Massive genome expansion in bonnet fungi (Mycena s.s.) driven by repeated elements and novel gene families across ecological guilds.</title>
        <authorList>
            <consortium name="Lawrence Berkeley National Laboratory"/>
            <person name="Harder C.B."/>
            <person name="Miyauchi S."/>
            <person name="Viragh M."/>
            <person name="Kuo A."/>
            <person name="Thoen E."/>
            <person name="Andreopoulos B."/>
            <person name="Lu D."/>
            <person name="Skrede I."/>
            <person name="Drula E."/>
            <person name="Henrissat B."/>
            <person name="Morin E."/>
            <person name="Kohler A."/>
            <person name="Barry K."/>
            <person name="LaButti K."/>
            <person name="Morin E."/>
            <person name="Salamov A."/>
            <person name="Lipzen A."/>
            <person name="Mereny Z."/>
            <person name="Hegedus B."/>
            <person name="Baldrian P."/>
            <person name="Stursova M."/>
            <person name="Weitz H."/>
            <person name="Taylor A."/>
            <person name="Grigoriev I.V."/>
            <person name="Nagy L.G."/>
            <person name="Martin F."/>
            <person name="Kauserud H."/>
        </authorList>
    </citation>
    <scope>NUCLEOTIDE SEQUENCE</scope>
    <source>
        <strain evidence="2">CBHHK188m</strain>
    </source>
</reference>
<evidence type="ECO:0000313" key="2">
    <source>
        <dbReference type="EMBL" id="KAJ7781993.1"/>
    </source>
</evidence>
<dbReference type="EMBL" id="JARJLG010000004">
    <property type="protein sequence ID" value="KAJ7781993.1"/>
    <property type="molecule type" value="Genomic_DNA"/>
</dbReference>
<sequence>MSSASTSTTSFVSETTVTSSRARLTAGTQPKDFQAAFASLQSTYGFAGSVPMPPPTTARSTTPSCMSRTATNPHVPSSPPKDFQSAFAELQLTYGFSGSVPSPAPAPKNRGSSGSLLLKLARVASAFPKPQASTSPTYKIRHVPRPSPHMTLL</sequence>
<evidence type="ECO:0000256" key="1">
    <source>
        <dbReference type="SAM" id="MobiDB-lite"/>
    </source>
</evidence>
<dbReference type="AlphaFoldDB" id="A0AAD7KCT4"/>
<feature type="region of interest" description="Disordered" evidence="1">
    <location>
        <begin position="128"/>
        <end position="153"/>
    </location>
</feature>
<dbReference type="Proteomes" id="UP001215280">
    <property type="component" value="Unassembled WGS sequence"/>
</dbReference>
<accession>A0AAD7KCT4</accession>
<gene>
    <name evidence="2" type="ORF">DFH07DRAFT_392851</name>
</gene>
<protein>
    <submittedName>
        <fullName evidence="2">Uncharacterized protein</fullName>
    </submittedName>
</protein>
<comment type="caution">
    <text evidence="2">The sequence shown here is derived from an EMBL/GenBank/DDBJ whole genome shotgun (WGS) entry which is preliminary data.</text>
</comment>
<proteinExistence type="predicted"/>